<sequence>MSQINIKVSDIKVTNKNIKSISSNLTETRNRLSTLRSEIDSDISRRRNISSNLNNTVLSLNKLEKQLVILHHFIDDSMDRYVKADKKADAITLSAPEKKSFWDHIVDGFEVIGDVVKGFGTGVADAVIATLEGLWNVITHPIETVKGIVHVVQHPIETAKSIWESIKNSWNNDVVNGDSESRGNWFGRAFGEVALAVVGTKGVDKAVKLTKGVKVVEEAGGVRVGEKIVNQKTSDSIRKVVNENGYDADYFIQLLNPGKVLNEPEKNAVKLIRDQIGIPMSGTLMAKVIPQSDIYKYLYNDYKGVRGFTAVEEHSANLKTLKENYEGARLDYNNSAFKLTNGVDGISQSVGAPDKFYGVIEYRINDPKQLSIPTWDPTPDNYPFTGRGFTGSSEIILPEYYQAAKDFGDGDLLKIIDAKNGDVTTQFIFDADLKSWIPLK</sequence>
<evidence type="ECO:0000313" key="2">
    <source>
        <dbReference type="Proteomes" id="UP001623041"/>
    </source>
</evidence>
<dbReference type="PANTHER" id="PTHR34976:SF2">
    <property type="entry name" value="TYPE VII SECRETION SYSTEM PROTEIN ESSD"/>
    <property type="match status" value="1"/>
</dbReference>
<accession>A0ABW8RHL0</accession>
<dbReference type="EMBL" id="JBJHQH010000007">
    <property type="protein sequence ID" value="MFK9092122.1"/>
    <property type="molecule type" value="Genomic_DNA"/>
</dbReference>
<dbReference type="RefSeq" id="WP_406580729.1">
    <property type="nucleotide sequence ID" value="NZ_JBJHQH010000007.1"/>
</dbReference>
<protein>
    <recommendedName>
        <fullName evidence="3">LXG domain-containing protein</fullName>
    </recommendedName>
</protein>
<organism evidence="1 2">
    <name type="scientific">Bacillus salipaludis</name>
    <dbReference type="NCBI Taxonomy" id="2547811"/>
    <lineage>
        <taxon>Bacteria</taxon>
        <taxon>Bacillati</taxon>
        <taxon>Bacillota</taxon>
        <taxon>Bacilli</taxon>
        <taxon>Bacillales</taxon>
        <taxon>Bacillaceae</taxon>
        <taxon>Bacillus</taxon>
    </lineage>
</organism>
<evidence type="ECO:0000313" key="1">
    <source>
        <dbReference type="EMBL" id="MFK9092122.1"/>
    </source>
</evidence>
<dbReference type="Proteomes" id="UP001623041">
    <property type="component" value="Unassembled WGS sequence"/>
</dbReference>
<comment type="caution">
    <text evidence="1">The sequence shown here is derived from an EMBL/GenBank/DDBJ whole genome shotgun (WGS) entry which is preliminary data.</text>
</comment>
<evidence type="ECO:0008006" key="3">
    <source>
        <dbReference type="Google" id="ProtNLM"/>
    </source>
</evidence>
<gene>
    <name evidence="1" type="ORF">ACJEBI_11600</name>
</gene>
<dbReference type="InterPro" id="IPR051768">
    <property type="entry name" value="Bact_secretion_toxin"/>
</dbReference>
<proteinExistence type="predicted"/>
<dbReference type="PANTHER" id="PTHR34976">
    <property type="entry name" value="RIBONUCLEASE YQCG-RELATED"/>
    <property type="match status" value="1"/>
</dbReference>
<name>A0ABW8RHL0_9BACI</name>
<keyword evidence="2" id="KW-1185">Reference proteome</keyword>
<reference evidence="1 2" key="1">
    <citation type="submission" date="2024-11" db="EMBL/GenBank/DDBJ databases">
        <authorList>
            <person name="Lucas J.A."/>
        </authorList>
    </citation>
    <scope>NUCLEOTIDE SEQUENCE [LARGE SCALE GENOMIC DNA]</scope>
    <source>
        <strain evidence="1 2">Z 5.4</strain>
    </source>
</reference>